<sequence>MASEVFDDLLVLQELDRKAFMSKTKESDIDWTPTLTKLVNRVITHYENHYRVESDLVKDSVHVLLLLSHVWPSYLEDAFLWVGGWRPSMAFHLLDFNPELQLGVEVSELLKGVGMRQFKDILPSQLVLVDELQRLTIKAETELTQFLVEPVSLNENSVMTEVYDYPHGNLREIFGKADDLRLTTLKKLVEILSPIQAVQLFIPAAQLHLKVHTWGKKKEGAHKHAHDNPDEGGAGRGRESFGRVFETWLLEQQQDLEELMSAAKAYTESTQSSNELTQNLRGLVAKVMCHYESYYRVKSESAKQNVFCMLTPAWRSLLEHAFLWVTGCRPSKTFHLLYTIGGLHVEYKLRELLNGSLKIADFGGLSPSQLTRVNELQMNTIKEERELTEKLASFQETVADSSMVELSRKSKTRERVVSESIKKRVKLTLEPKDDMLAEIFGKANDLRMKTLTKVVEILSPIQAVDFLIAAAELHLRVHEWGKDKDADQQQH</sequence>
<dbReference type="RefSeq" id="XP_021734855.1">
    <property type="nucleotide sequence ID" value="XM_021879163.1"/>
</dbReference>
<dbReference type="PROSITE" id="PS51806">
    <property type="entry name" value="DOG1"/>
    <property type="match status" value="2"/>
</dbReference>
<evidence type="ECO:0000313" key="3">
    <source>
        <dbReference type="Proteomes" id="UP000596660"/>
    </source>
</evidence>
<feature type="domain" description="DOG1" evidence="1">
    <location>
        <begin position="238"/>
        <end position="487"/>
    </location>
</feature>
<gene>
    <name evidence="2" type="primary">LOC110701525</name>
</gene>
<dbReference type="PANTHER" id="PTHR46354">
    <property type="entry name" value="DOG1 DOMAIN-CONTAINING PROTEIN"/>
    <property type="match status" value="1"/>
</dbReference>
<evidence type="ECO:0000259" key="1">
    <source>
        <dbReference type="PROSITE" id="PS51806"/>
    </source>
</evidence>
<evidence type="ECO:0000313" key="2">
    <source>
        <dbReference type="EnsemblPlants" id="AUR62006899-RA:cds"/>
    </source>
</evidence>
<reference evidence="2" key="2">
    <citation type="submission" date="2021-03" db="UniProtKB">
        <authorList>
            <consortium name="EnsemblPlants"/>
        </authorList>
    </citation>
    <scope>IDENTIFICATION</scope>
</reference>
<protein>
    <recommendedName>
        <fullName evidence="1">DOG1 domain-containing protein</fullName>
    </recommendedName>
</protein>
<dbReference type="OrthoDB" id="1897224at2759"/>
<dbReference type="EnsemblPlants" id="AUR62006899-RA">
    <property type="protein sequence ID" value="AUR62006899-RA:cds"/>
    <property type="gene ID" value="AUR62006899"/>
</dbReference>
<feature type="domain" description="DOG1" evidence="1">
    <location>
        <begin position="1"/>
        <end position="221"/>
    </location>
</feature>
<dbReference type="InterPro" id="IPR025422">
    <property type="entry name" value="TGA_domain"/>
</dbReference>
<dbReference type="KEGG" id="cqi:110701525"/>
<accession>A0A803L4W0</accession>
<name>A0A803L4W0_CHEQI</name>
<organism evidence="2 3">
    <name type="scientific">Chenopodium quinoa</name>
    <name type="common">Quinoa</name>
    <dbReference type="NCBI Taxonomy" id="63459"/>
    <lineage>
        <taxon>Eukaryota</taxon>
        <taxon>Viridiplantae</taxon>
        <taxon>Streptophyta</taxon>
        <taxon>Embryophyta</taxon>
        <taxon>Tracheophyta</taxon>
        <taxon>Spermatophyta</taxon>
        <taxon>Magnoliopsida</taxon>
        <taxon>eudicotyledons</taxon>
        <taxon>Gunneridae</taxon>
        <taxon>Pentapetalae</taxon>
        <taxon>Caryophyllales</taxon>
        <taxon>Chenopodiaceae</taxon>
        <taxon>Chenopodioideae</taxon>
        <taxon>Atripliceae</taxon>
        <taxon>Chenopodium</taxon>
    </lineage>
</organism>
<dbReference type="GeneID" id="110701525"/>
<dbReference type="PANTHER" id="PTHR46354:SF4">
    <property type="entry name" value="PROTEIN DOG1-LIKE 3"/>
    <property type="match status" value="1"/>
</dbReference>
<dbReference type="GO" id="GO:0006351">
    <property type="term" value="P:DNA-templated transcription"/>
    <property type="evidence" value="ECO:0007669"/>
    <property type="project" value="InterPro"/>
</dbReference>
<dbReference type="Gramene" id="AUR62006899-RA">
    <property type="protein sequence ID" value="AUR62006899-RA:cds"/>
    <property type="gene ID" value="AUR62006899"/>
</dbReference>
<dbReference type="AlphaFoldDB" id="A0A803L4W0"/>
<dbReference type="Pfam" id="PF14144">
    <property type="entry name" value="DOG1"/>
    <property type="match status" value="2"/>
</dbReference>
<proteinExistence type="predicted"/>
<reference evidence="2" key="1">
    <citation type="journal article" date="2017" name="Nature">
        <title>The genome of Chenopodium quinoa.</title>
        <authorList>
            <person name="Jarvis D.E."/>
            <person name="Ho Y.S."/>
            <person name="Lightfoot D.J."/>
            <person name="Schmoeckel S.M."/>
            <person name="Li B."/>
            <person name="Borm T.J.A."/>
            <person name="Ohyanagi H."/>
            <person name="Mineta K."/>
            <person name="Michell C.T."/>
            <person name="Saber N."/>
            <person name="Kharbatia N.M."/>
            <person name="Rupper R.R."/>
            <person name="Sharp A.R."/>
            <person name="Dally N."/>
            <person name="Boughton B.A."/>
            <person name="Woo Y.H."/>
            <person name="Gao G."/>
            <person name="Schijlen E.G.W.M."/>
            <person name="Guo X."/>
            <person name="Momin A.A."/>
            <person name="Negrao S."/>
            <person name="Al-Babili S."/>
            <person name="Gehring C."/>
            <person name="Roessner U."/>
            <person name="Jung C."/>
            <person name="Murphy K."/>
            <person name="Arold S.T."/>
            <person name="Gojobori T."/>
            <person name="van der Linden C.G."/>
            <person name="van Loo E.N."/>
            <person name="Jellen E.N."/>
            <person name="Maughan P.J."/>
            <person name="Tester M."/>
        </authorList>
    </citation>
    <scope>NUCLEOTIDE SEQUENCE [LARGE SCALE GENOMIC DNA]</scope>
    <source>
        <strain evidence="2">cv. PI 614886</strain>
    </source>
</reference>
<dbReference type="GO" id="GO:0043565">
    <property type="term" value="F:sequence-specific DNA binding"/>
    <property type="evidence" value="ECO:0007669"/>
    <property type="project" value="InterPro"/>
</dbReference>
<dbReference type="SMR" id="A0A803L4W0"/>
<keyword evidence="3" id="KW-1185">Reference proteome</keyword>
<dbReference type="Proteomes" id="UP000596660">
    <property type="component" value="Unplaced"/>
</dbReference>
<dbReference type="InterPro" id="IPR051886">
    <property type="entry name" value="Seed_Dev/Stress_Resp_Reg"/>
</dbReference>